<comment type="catalytic activity">
    <reaction evidence="2">
        <text>Couples ATP hydrolysis with the unwinding of duplex DNA by translocating in the 3'-5' direction.</text>
        <dbReference type="EC" id="5.6.2.4"/>
    </reaction>
</comment>
<dbReference type="Pfam" id="PF01935">
    <property type="entry name" value="DUF87"/>
    <property type="match status" value="1"/>
</dbReference>
<comment type="catalytic activity">
    <reaction evidence="4">
        <text>ATP + H2O = ADP + phosphate + H(+)</text>
        <dbReference type="Rhea" id="RHEA:13065"/>
        <dbReference type="ChEBI" id="CHEBI:15377"/>
        <dbReference type="ChEBI" id="CHEBI:15378"/>
        <dbReference type="ChEBI" id="CHEBI:30616"/>
        <dbReference type="ChEBI" id="CHEBI:43474"/>
        <dbReference type="ChEBI" id="CHEBI:456216"/>
        <dbReference type="EC" id="5.6.2.4"/>
    </reaction>
</comment>
<reference evidence="6 7" key="1">
    <citation type="journal article" date="2008" name="Genome Biol.">
        <title>A genomic analysis of the archaeal system Ignicoccus hospitalis-Nanoarchaeum equitans.</title>
        <authorList>
            <person name="Podar M."/>
            <person name="Anderson I."/>
            <person name="Makarova K.S."/>
            <person name="Elkins J.G."/>
            <person name="Ivanova N."/>
            <person name="Wall M.A."/>
            <person name="Lykidis A."/>
            <person name="Mavromatis K."/>
            <person name="Sun H."/>
            <person name="Hudson M.E."/>
            <person name="Chen W."/>
            <person name="Deciu C."/>
            <person name="Hutchison D."/>
            <person name="Eads J.R."/>
            <person name="Anderson A."/>
            <person name="Fernandes F."/>
            <person name="Szeto E."/>
            <person name="Lapidus A."/>
            <person name="Kyrpides N.C."/>
            <person name="Saier M.H.Jr."/>
            <person name="Richardson P.M."/>
            <person name="Rachel R."/>
            <person name="Huber H."/>
            <person name="Eisen J.A."/>
            <person name="Koonin E.V."/>
            <person name="Keller M."/>
            <person name="Stetter K.O."/>
        </authorList>
    </citation>
    <scope>NUCLEOTIDE SEQUENCE [LARGE SCALE GENOMIC DNA]</scope>
    <source>
        <strain evidence="7">KIN4/I / DSM 18386 / JCM 14125</strain>
    </source>
</reference>
<dbReference type="KEGG" id="iho:Igni_1170"/>
<dbReference type="InterPro" id="IPR002789">
    <property type="entry name" value="HerA_central"/>
</dbReference>
<dbReference type="GO" id="GO:0043139">
    <property type="term" value="F:5'-3' DNA helicase activity"/>
    <property type="evidence" value="ECO:0007669"/>
    <property type="project" value="UniProtKB-EC"/>
</dbReference>
<evidence type="ECO:0000256" key="1">
    <source>
        <dbReference type="ARBA" id="ARBA00007816"/>
    </source>
</evidence>
<dbReference type="GeneID" id="5562147"/>
<comment type="catalytic activity">
    <reaction evidence="3">
        <text>ATP + H2O = ADP + phosphate + H(+)</text>
        <dbReference type="Rhea" id="RHEA:13065"/>
        <dbReference type="ChEBI" id="CHEBI:15377"/>
        <dbReference type="ChEBI" id="CHEBI:15378"/>
        <dbReference type="ChEBI" id="CHEBI:30616"/>
        <dbReference type="ChEBI" id="CHEBI:43474"/>
        <dbReference type="ChEBI" id="CHEBI:456216"/>
        <dbReference type="EC" id="5.6.2.3"/>
    </reaction>
</comment>
<dbReference type="GO" id="GO:0043138">
    <property type="term" value="F:3'-5' DNA helicase activity"/>
    <property type="evidence" value="ECO:0007669"/>
    <property type="project" value="UniProtKB-EC"/>
</dbReference>
<name>A8ABP5_IGNH4</name>
<dbReference type="AlphaFoldDB" id="A8ABP5"/>
<dbReference type="PANTHER" id="PTHR42957">
    <property type="entry name" value="HELICASE MJ1565-RELATED"/>
    <property type="match status" value="1"/>
</dbReference>
<proteinExistence type="inferred from homology"/>
<dbReference type="EMBL" id="CP000816">
    <property type="protein sequence ID" value="ABU82347.1"/>
    <property type="molecule type" value="Genomic_DNA"/>
</dbReference>
<gene>
    <name evidence="6" type="ordered locus">Igni_1170</name>
</gene>
<evidence type="ECO:0000259" key="5">
    <source>
        <dbReference type="Pfam" id="PF01935"/>
    </source>
</evidence>
<dbReference type="SUPFAM" id="SSF52540">
    <property type="entry name" value="P-loop containing nucleoside triphosphate hydrolases"/>
    <property type="match status" value="1"/>
</dbReference>
<sequence length="601" mass="66482">MKVVGRVVEVEGLDTYTVVLDSSTKLSKFEFVYFEEDGKKVLGYVEWIRVKPFLPSDVPWDVAAKMPLDGKTAVALARVRSLDEGTPSVGQWVYLASDEDVSALYEVPEERALWIGNLKNRPSVPIRLDMNALVRHLAIIAATGSGKTWTSVVLIEELLKKGATVLILDPHGEYVPIKEKVEELGGDALVLKAHADQEGDVLYKIDLTTVDTDELAFVMGIPKTATRIRAVLEGVRSAAQKAFKEGGDREALSLRRMVEYLNAVAEASEVSRSFNQFASLLKSRDFPIEEKAVKKLWSVVRKGPDPVYDLIKYVSELERLGVYDTRPTPLMSFLRPSTATVFNLSGIKKEVQVHLVYDVLKRIFEARVRYMREVPGEKYPFPVMVVVEEAHRFAPPPSEENVWTTSLLKRIASEGRKFGVLLTIITQRPSRVDQTVLSQCQSQIIMRIINPKDQEAVANSSEELGARLASDLPSLKPGEAIVVGPALPKPAFIKVRPKVLDYGGGDLDLVEEWGKATLIKERVRAVEELAPKVAELLGTSFTKDDIERAKGIIVTEKIYLSKVGNRVKARVGECSFVLGEGGCDPARALAAAVEAALRGYL</sequence>
<evidence type="ECO:0000256" key="2">
    <source>
        <dbReference type="ARBA" id="ARBA00034617"/>
    </source>
</evidence>
<feature type="domain" description="Helicase HerA central" evidence="5">
    <location>
        <begin position="115"/>
        <end position="363"/>
    </location>
</feature>
<evidence type="ECO:0000313" key="7">
    <source>
        <dbReference type="Proteomes" id="UP000000262"/>
    </source>
</evidence>
<dbReference type="RefSeq" id="WP_012123311.1">
    <property type="nucleotide sequence ID" value="NC_009776.1"/>
</dbReference>
<organism evidence="6 7">
    <name type="scientific">Ignicoccus hospitalis (strain KIN4/I / DSM 18386 / JCM 14125)</name>
    <dbReference type="NCBI Taxonomy" id="453591"/>
    <lineage>
        <taxon>Archaea</taxon>
        <taxon>Thermoproteota</taxon>
        <taxon>Thermoprotei</taxon>
        <taxon>Desulfurococcales</taxon>
        <taxon>Desulfurococcaceae</taxon>
        <taxon>Ignicoccus</taxon>
    </lineage>
</organism>
<dbReference type="HOGENOM" id="CLU_023842_2_0_2"/>
<dbReference type="eggNOG" id="arCOG00280">
    <property type="taxonomic scope" value="Archaea"/>
</dbReference>
<dbReference type="InterPro" id="IPR027417">
    <property type="entry name" value="P-loop_NTPase"/>
</dbReference>
<comment type="similarity">
    <text evidence="1">Belongs to the HerA family.</text>
</comment>
<evidence type="ECO:0000256" key="4">
    <source>
        <dbReference type="ARBA" id="ARBA00048988"/>
    </source>
</evidence>
<evidence type="ECO:0000313" key="6">
    <source>
        <dbReference type="EMBL" id="ABU82347.1"/>
    </source>
</evidence>
<dbReference type="InterPro" id="IPR008571">
    <property type="entry name" value="HerA-like"/>
</dbReference>
<dbReference type="OrthoDB" id="107033at2157"/>
<evidence type="ECO:0000256" key="3">
    <source>
        <dbReference type="ARBA" id="ARBA00048954"/>
    </source>
</evidence>
<keyword evidence="7" id="KW-1185">Reference proteome</keyword>
<dbReference type="Proteomes" id="UP000000262">
    <property type="component" value="Chromosome"/>
</dbReference>
<accession>A8ABP5</accession>
<protein>
    <recommendedName>
        <fullName evidence="5">Helicase HerA central domain-containing protein</fullName>
    </recommendedName>
</protein>
<dbReference type="PANTHER" id="PTHR42957:SF1">
    <property type="entry name" value="HELICASE MJ1565-RELATED"/>
    <property type="match status" value="1"/>
</dbReference>
<dbReference type="STRING" id="453591.Igni_1170"/>
<dbReference type="PhylomeDB" id="A8ABP5"/>
<dbReference type="Gene3D" id="3.40.50.300">
    <property type="entry name" value="P-loop containing nucleotide triphosphate hydrolases"/>
    <property type="match status" value="2"/>
</dbReference>
<dbReference type="CDD" id="cd01127">
    <property type="entry name" value="TrwB_TraG_TraD_VirD4"/>
    <property type="match status" value="1"/>
</dbReference>